<dbReference type="EMBL" id="QVFU01000075">
    <property type="protein sequence ID" value="RFS43212.1"/>
    <property type="molecule type" value="Genomic_DNA"/>
</dbReference>
<evidence type="ECO:0000313" key="2">
    <source>
        <dbReference type="Proteomes" id="UP000262621"/>
    </source>
</evidence>
<protein>
    <submittedName>
        <fullName evidence="1">Uncharacterized protein</fullName>
    </submittedName>
</protein>
<sequence>MDIDSDGVLLTDAWPVPDQTLTGLQYSGAYERAERWLRIPGPSVPTRHEPRSLLIQVQDTA</sequence>
<comment type="caution">
    <text evidence="1">The sequence shown here is derived from an EMBL/GenBank/DDBJ whole genome shotgun (WGS) entry which is preliminary data.</text>
</comment>
<gene>
    <name evidence="1" type="ORF">D0Q02_29085</name>
</gene>
<reference evidence="1 2" key="1">
    <citation type="submission" date="2018-08" db="EMBL/GenBank/DDBJ databases">
        <title>Verrucosispora craniellae sp. nov., isolated from a marine sponge in the South China Sea.</title>
        <authorList>
            <person name="Li L."/>
            <person name="Lin H.W."/>
        </authorList>
    </citation>
    <scope>NUCLEOTIDE SEQUENCE [LARGE SCALE GENOMIC DNA]</scope>
    <source>
        <strain evidence="1 2">LHW63014</strain>
    </source>
</reference>
<evidence type="ECO:0000313" key="1">
    <source>
        <dbReference type="EMBL" id="RFS43212.1"/>
    </source>
</evidence>
<organism evidence="1 2">
    <name type="scientific">Micromonospora craniellae</name>
    <dbReference type="NCBI Taxonomy" id="2294034"/>
    <lineage>
        <taxon>Bacteria</taxon>
        <taxon>Bacillati</taxon>
        <taxon>Actinomycetota</taxon>
        <taxon>Actinomycetes</taxon>
        <taxon>Micromonosporales</taxon>
        <taxon>Micromonosporaceae</taxon>
        <taxon>Micromonospora</taxon>
    </lineage>
</organism>
<keyword evidence="2" id="KW-1185">Reference proteome</keyword>
<dbReference type="AlphaFoldDB" id="A0A372FR09"/>
<dbReference type="Proteomes" id="UP000262621">
    <property type="component" value="Unassembled WGS sequence"/>
</dbReference>
<accession>A0A372FR09</accession>
<proteinExistence type="predicted"/>
<name>A0A372FR09_9ACTN</name>